<dbReference type="InterPro" id="IPR023997">
    <property type="entry name" value="TonB-dep_OMP_SusC/RagA_CS"/>
</dbReference>
<name>A0A1M6WNN0_9BACT</name>
<evidence type="ECO:0000259" key="12">
    <source>
        <dbReference type="Pfam" id="PF07715"/>
    </source>
</evidence>
<keyword evidence="3 8" id="KW-1134">Transmembrane beta strand</keyword>
<keyword evidence="4 8" id="KW-0812">Transmembrane</keyword>
<keyword evidence="7 8" id="KW-0998">Cell outer membrane</keyword>
<evidence type="ECO:0000313" key="13">
    <source>
        <dbReference type="EMBL" id="SHK95135.1"/>
    </source>
</evidence>
<keyword evidence="2 8" id="KW-0813">Transport</keyword>
<feature type="chain" id="PRO_5009922127" evidence="10">
    <location>
        <begin position="38"/>
        <end position="1032"/>
    </location>
</feature>
<dbReference type="RefSeq" id="WP_083549317.1">
    <property type="nucleotide sequence ID" value="NZ_FRBL01000001.1"/>
</dbReference>
<evidence type="ECO:0000313" key="14">
    <source>
        <dbReference type="Proteomes" id="UP000184420"/>
    </source>
</evidence>
<feature type="signal peptide" evidence="10">
    <location>
        <begin position="1"/>
        <end position="37"/>
    </location>
</feature>
<feature type="domain" description="TonB-dependent receptor-like beta-barrel" evidence="11">
    <location>
        <begin position="471"/>
        <end position="812"/>
    </location>
</feature>
<sequence>MKNKYDCTSIAIPPGFFLHWKMLLVLLLCVCSSTLYAQQNVNINGKVTSQSGEPLPGANVQIKGTSKGAATGADGGFTLSAPAGAILRITYTGFLAKEITIGSTDMPHLNIQLNVNKGELNEVVVVGYGTQKRSDLTGAITSISSQALRDVPAANLSQALKGQGAGIDVQKSGGNSKPGAKPTILIRGSRSLKATNSPLFVVDGIPFNGDINDINPDDISSIQVLKDASATAIYGSRGANGVILVTTKRGNAGGTVVTYSGYAGFVKPSGRYDLMNSEQYAGLKKWAFYNADPVKYSSPEDPKIMQDAFDAVEREGLANGRSTDWQDLVYRTGMQTNHQVGVSGGSEKTQYSISGGYYKETGVYPGQSFERFSVKIGVDHQINKIFKVGISSLNNFSTTLGESANPMGQVLRASPMAPAFDSTGNVLNDFVAGSAAQIWNPLANFLPGAVVERRKRTGTFTTGYLDVNILPGLRYRLNAGAEIKTDNYGNFYASKTTNNLGNLNTSETNYGQNTSFTVENLLYYDKTIRKHKLSFTGLYSVQESDGRTTKYTNNTLLSDNLEFANPQYASNLAGSGTDPKWDIISYMGRLFYSFDDRYLLTLVMRSDGSSRLAPGNQFKGFPSAVVSWNLSNEKWARNSRIISNMKIRASYGRVGNTAIDPYQTKGSLNALNYNYGSTNVTGAYLNAAPNMNLQWEYTTTANFGVDFALLNNRISGNIDAYTQNTSNLLLPQKLPGTTGIPGNVLVNVGKTENKGIEVHLATVNIQSNKANGFNWTTDLNWYVNRGKITQLYNNIQQDLANNWFVGYPIGEYYDYQRLGLWQNTKTDSLTAKAFKQSVSGPTSVIGNIRVVDVNKDSTFSAADKTLIGSPQPKWEGGMTNRFSYKGLDFTIVVFARVGGILNSKLYGGGFANTFQGNYNNLNVRYWTPTNGENYYPKPNNSSTQTQYNATLGYLDGSFLKIRSLSLGYNLPQSFVQLLKARSLRVYATAQDPFILFSEYRNKYHGVDPESAGNINADTPGTWSMIFGINLTL</sequence>
<evidence type="ECO:0000256" key="3">
    <source>
        <dbReference type="ARBA" id="ARBA00022452"/>
    </source>
</evidence>
<evidence type="ECO:0000256" key="7">
    <source>
        <dbReference type="ARBA" id="ARBA00023237"/>
    </source>
</evidence>
<evidence type="ECO:0000256" key="5">
    <source>
        <dbReference type="ARBA" id="ARBA00023077"/>
    </source>
</evidence>
<dbReference type="InterPro" id="IPR000531">
    <property type="entry name" value="Beta-barrel_TonB"/>
</dbReference>
<protein>
    <submittedName>
        <fullName evidence="13">TonB-linked outer membrane protein, SusC/RagA family</fullName>
    </submittedName>
</protein>
<feature type="domain" description="TonB-dependent receptor plug" evidence="12">
    <location>
        <begin position="133"/>
        <end position="242"/>
    </location>
</feature>
<keyword evidence="5 9" id="KW-0798">TonB box</keyword>
<dbReference type="AlphaFoldDB" id="A0A1M6WNN0"/>
<evidence type="ECO:0000256" key="6">
    <source>
        <dbReference type="ARBA" id="ARBA00023136"/>
    </source>
</evidence>
<dbReference type="PROSITE" id="PS52016">
    <property type="entry name" value="TONB_DEPENDENT_REC_3"/>
    <property type="match status" value="1"/>
</dbReference>
<organism evidence="13 14">
    <name type="scientific">Chitinophaga jiangningensis</name>
    <dbReference type="NCBI Taxonomy" id="1419482"/>
    <lineage>
        <taxon>Bacteria</taxon>
        <taxon>Pseudomonadati</taxon>
        <taxon>Bacteroidota</taxon>
        <taxon>Chitinophagia</taxon>
        <taxon>Chitinophagales</taxon>
        <taxon>Chitinophagaceae</taxon>
        <taxon>Chitinophaga</taxon>
    </lineage>
</organism>
<dbReference type="InterPro" id="IPR008969">
    <property type="entry name" value="CarboxyPept-like_regulatory"/>
</dbReference>
<dbReference type="STRING" id="1419482.SAMN05444266_101699"/>
<comment type="similarity">
    <text evidence="8 9">Belongs to the TonB-dependent receptor family.</text>
</comment>
<evidence type="ECO:0000259" key="11">
    <source>
        <dbReference type="Pfam" id="PF00593"/>
    </source>
</evidence>
<evidence type="ECO:0000256" key="4">
    <source>
        <dbReference type="ARBA" id="ARBA00022692"/>
    </source>
</evidence>
<dbReference type="SUPFAM" id="SSF49464">
    <property type="entry name" value="Carboxypeptidase regulatory domain-like"/>
    <property type="match status" value="1"/>
</dbReference>
<keyword evidence="6 8" id="KW-0472">Membrane</keyword>
<keyword evidence="14" id="KW-1185">Reference proteome</keyword>
<dbReference type="NCBIfam" id="TIGR04057">
    <property type="entry name" value="SusC_RagA_signa"/>
    <property type="match status" value="1"/>
</dbReference>
<dbReference type="Pfam" id="PF00593">
    <property type="entry name" value="TonB_dep_Rec_b-barrel"/>
    <property type="match status" value="1"/>
</dbReference>
<dbReference type="GO" id="GO:0009279">
    <property type="term" value="C:cell outer membrane"/>
    <property type="evidence" value="ECO:0007669"/>
    <property type="project" value="UniProtKB-SubCell"/>
</dbReference>
<evidence type="ECO:0000256" key="2">
    <source>
        <dbReference type="ARBA" id="ARBA00022448"/>
    </source>
</evidence>
<evidence type="ECO:0000256" key="9">
    <source>
        <dbReference type="RuleBase" id="RU003357"/>
    </source>
</evidence>
<gene>
    <name evidence="13" type="ORF">SAMN05444266_101699</name>
</gene>
<dbReference type="OrthoDB" id="9768177at2"/>
<dbReference type="Pfam" id="PF13715">
    <property type="entry name" value="CarbopepD_reg_2"/>
    <property type="match status" value="1"/>
</dbReference>
<dbReference type="EMBL" id="FRBL01000001">
    <property type="protein sequence ID" value="SHK95135.1"/>
    <property type="molecule type" value="Genomic_DNA"/>
</dbReference>
<evidence type="ECO:0000256" key="10">
    <source>
        <dbReference type="SAM" id="SignalP"/>
    </source>
</evidence>
<dbReference type="InterPro" id="IPR036942">
    <property type="entry name" value="Beta-barrel_TonB_sf"/>
</dbReference>
<dbReference type="InterPro" id="IPR039426">
    <property type="entry name" value="TonB-dep_rcpt-like"/>
</dbReference>
<dbReference type="NCBIfam" id="TIGR04056">
    <property type="entry name" value="OMP_RagA_SusC"/>
    <property type="match status" value="1"/>
</dbReference>
<dbReference type="SUPFAM" id="SSF56935">
    <property type="entry name" value="Porins"/>
    <property type="match status" value="1"/>
</dbReference>
<dbReference type="InterPro" id="IPR023996">
    <property type="entry name" value="TonB-dep_OMP_SusC/RagA"/>
</dbReference>
<accession>A0A1M6WNN0</accession>
<dbReference type="FunFam" id="2.170.130.10:FF:000003">
    <property type="entry name" value="SusC/RagA family TonB-linked outer membrane protein"/>
    <property type="match status" value="1"/>
</dbReference>
<dbReference type="InterPro" id="IPR037066">
    <property type="entry name" value="Plug_dom_sf"/>
</dbReference>
<dbReference type="Pfam" id="PF07715">
    <property type="entry name" value="Plug"/>
    <property type="match status" value="1"/>
</dbReference>
<dbReference type="InterPro" id="IPR012910">
    <property type="entry name" value="Plug_dom"/>
</dbReference>
<keyword evidence="10" id="KW-0732">Signal</keyword>
<dbReference type="Gene3D" id="2.170.130.10">
    <property type="entry name" value="TonB-dependent receptor, plug domain"/>
    <property type="match status" value="1"/>
</dbReference>
<dbReference type="Proteomes" id="UP000184420">
    <property type="component" value="Unassembled WGS sequence"/>
</dbReference>
<evidence type="ECO:0000256" key="8">
    <source>
        <dbReference type="PROSITE-ProRule" id="PRU01360"/>
    </source>
</evidence>
<dbReference type="Gene3D" id="2.60.40.1120">
    <property type="entry name" value="Carboxypeptidase-like, regulatory domain"/>
    <property type="match status" value="1"/>
</dbReference>
<evidence type="ECO:0000256" key="1">
    <source>
        <dbReference type="ARBA" id="ARBA00004571"/>
    </source>
</evidence>
<reference evidence="13 14" key="1">
    <citation type="submission" date="2016-11" db="EMBL/GenBank/DDBJ databases">
        <authorList>
            <person name="Jaros S."/>
            <person name="Januszkiewicz K."/>
            <person name="Wedrychowicz H."/>
        </authorList>
    </citation>
    <scope>NUCLEOTIDE SEQUENCE [LARGE SCALE GENOMIC DNA]</scope>
    <source>
        <strain evidence="13 14">DSM 27406</strain>
    </source>
</reference>
<dbReference type="Gene3D" id="2.40.170.20">
    <property type="entry name" value="TonB-dependent receptor, beta-barrel domain"/>
    <property type="match status" value="1"/>
</dbReference>
<proteinExistence type="inferred from homology"/>
<comment type="subcellular location">
    <subcellularLocation>
        <location evidence="1 8">Cell outer membrane</location>
        <topology evidence="1 8">Multi-pass membrane protein</topology>
    </subcellularLocation>
</comment>